<dbReference type="AlphaFoldDB" id="A0A3D0KEM1"/>
<evidence type="ECO:0000256" key="5">
    <source>
        <dbReference type="ARBA" id="ARBA00022989"/>
    </source>
</evidence>
<evidence type="ECO:0000259" key="12">
    <source>
        <dbReference type="PROSITE" id="PS50111"/>
    </source>
</evidence>
<reference evidence="14" key="1">
    <citation type="journal article" date="2018" name="Nat. Biotechnol.">
        <title>A standardized bacterial taxonomy based on genome phylogeny substantially revises the tree of life.</title>
        <authorList>
            <person name="Parks D.H."/>
            <person name="Chuvochina M."/>
            <person name="Waite D.W."/>
            <person name="Rinke C."/>
            <person name="Skarshewski A."/>
            <person name="Chaumeil P.A."/>
            <person name="Hugenholtz P."/>
        </authorList>
    </citation>
    <scope>NUCLEOTIDE SEQUENCE [LARGE SCALE GENOMIC DNA]</scope>
    <source>
        <strain evidence="14">UBA11284</strain>
    </source>
</reference>
<dbReference type="EMBL" id="DOTR01000032">
    <property type="protein sequence ID" value="HCA01730.1"/>
    <property type="molecule type" value="Genomic_DNA"/>
</dbReference>
<dbReference type="FunFam" id="1.10.287.950:FF:000001">
    <property type="entry name" value="Methyl-accepting chemotaxis sensory transducer"/>
    <property type="match status" value="1"/>
</dbReference>
<keyword evidence="5 11" id="KW-1133">Transmembrane helix</keyword>
<dbReference type="Pfam" id="PF00672">
    <property type="entry name" value="HAMP"/>
    <property type="match status" value="1"/>
</dbReference>
<dbReference type="SUPFAM" id="SSF58104">
    <property type="entry name" value="Methyl-accepting chemotaxis protein (MCP) signaling domain"/>
    <property type="match status" value="1"/>
</dbReference>
<dbReference type="CDD" id="cd12913">
    <property type="entry name" value="PDC1_MCP_like"/>
    <property type="match status" value="1"/>
</dbReference>
<dbReference type="PANTHER" id="PTHR43531">
    <property type="entry name" value="PROTEIN ICFG"/>
    <property type="match status" value="1"/>
</dbReference>
<comment type="subcellular location">
    <subcellularLocation>
        <location evidence="1">Cell membrane</location>
        <topology evidence="1">Multi-pass membrane protein</topology>
    </subcellularLocation>
</comment>
<dbReference type="PROSITE" id="PS50111">
    <property type="entry name" value="CHEMOTAXIS_TRANSDUC_2"/>
    <property type="match status" value="1"/>
</dbReference>
<dbReference type="GO" id="GO:0004888">
    <property type="term" value="F:transmembrane signaling receptor activity"/>
    <property type="evidence" value="ECO:0007669"/>
    <property type="project" value="TreeGrafter"/>
</dbReference>
<keyword evidence="3" id="KW-0488">Methylation</keyword>
<feature type="region of interest" description="Disordered" evidence="10">
    <location>
        <begin position="404"/>
        <end position="425"/>
    </location>
</feature>
<keyword evidence="7 9" id="KW-0807">Transducer</keyword>
<dbReference type="GO" id="GO:0007165">
    <property type="term" value="P:signal transduction"/>
    <property type="evidence" value="ECO:0007669"/>
    <property type="project" value="UniProtKB-KW"/>
</dbReference>
<evidence type="ECO:0000256" key="9">
    <source>
        <dbReference type="PROSITE-ProRule" id="PRU00284"/>
    </source>
</evidence>
<evidence type="ECO:0000256" key="11">
    <source>
        <dbReference type="SAM" id="Phobius"/>
    </source>
</evidence>
<keyword evidence="2" id="KW-1003">Cell membrane</keyword>
<sequence>MFNTISRQLTLSAVVLTLLMAVSIYGVMAWRGQPLVIDASQSLIERTGGSIVNALNGQLARVEGNTSSLAALAESLPQDEAIYQQALPNVVDDNGNMTIAGGGIWPEPGAFSPGVERFSFFWARNAQGALEFLDDYNASTIAPYHDEAWYSSARDATPGQCVWSAAYRDPATGVAMVTCSVPYYIDGAFSGVATIDMQLGGVAEFLAENGGGTGGYAFVLDNERNVIDLPGVEQAADEMKSLADVARDMPWLQPVVTAITAGREQASVENAGVLAEAAEVRLFDMPRTGWTLGLVTPSEQVTALARTLTRDLLLFIVPLLALLLGLGWWGGRILLAQIRSTTRQIDQLGQDDSSRELTIYREDEIGELRRAVNRYSEKLQRLFGDVRSVADAIASESTEIAAGNTELSSRTEQQAASLQETSSTMEEMAATVKRNADNAQEADLRAKESADKVKRGGQQVSRLAQSMEAINESSVEVASIVQVIENIAFQTNILALNASVEAARAGEHGRGFAVVASEVRELASRSAASARNINGLIKTTSEQIATGSGYAQQAESAMKEIVVAIEEVTARISEISQASSEQTNGIDEINRAVTQMDTVTQQNAGLVSQAAGAANELSLQAQRLKGLLDEFHGGAQAVSQAPALSNASHEKYQLT</sequence>
<proteinExistence type="inferred from homology"/>
<evidence type="ECO:0000259" key="13">
    <source>
        <dbReference type="PROSITE" id="PS50885"/>
    </source>
</evidence>
<dbReference type="CDD" id="cd06225">
    <property type="entry name" value="HAMP"/>
    <property type="match status" value="1"/>
</dbReference>
<dbReference type="Gene3D" id="3.30.450.20">
    <property type="entry name" value="PAS domain"/>
    <property type="match status" value="1"/>
</dbReference>
<dbReference type="InterPro" id="IPR033479">
    <property type="entry name" value="dCache_1"/>
</dbReference>
<evidence type="ECO:0000256" key="6">
    <source>
        <dbReference type="ARBA" id="ARBA00023136"/>
    </source>
</evidence>
<dbReference type="SMART" id="SM00283">
    <property type="entry name" value="MA"/>
    <property type="match status" value="1"/>
</dbReference>
<dbReference type="InterPro" id="IPR051310">
    <property type="entry name" value="MCP_chemotaxis"/>
</dbReference>
<dbReference type="CDD" id="cd11386">
    <property type="entry name" value="MCP_signal"/>
    <property type="match status" value="1"/>
</dbReference>
<accession>A0A3D0KEM1</accession>
<protein>
    <submittedName>
        <fullName evidence="14">Methyl-accepting chemotaxis protein</fullName>
    </submittedName>
</protein>
<comment type="similarity">
    <text evidence="8">Belongs to the methyl-accepting chemotaxis (MCP) protein family.</text>
</comment>
<dbReference type="InterPro" id="IPR003660">
    <property type="entry name" value="HAMP_dom"/>
</dbReference>
<dbReference type="PANTHER" id="PTHR43531:SF14">
    <property type="entry name" value="METHYL-ACCEPTING CHEMOTAXIS PROTEIN I-RELATED"/>
    <property type="match status" value="1"/>
</dbReference>
<dbReference type="Pfam" id="PF00015">
    <property type="entry name" value="MCPsignal"/>
    <property type="match status" value="1"/>
</dbReference>
<dbReference type="GO" id="GO:0006935">
    <property type="term" value="P:chemotaxis"/>
    <property type="evidence" value="ECO:0007669"/>
    <property type="project" value="TreeGrafter"/>
</dbReference>
<evidence type="ECO:0000256" key="2">
    <source>
        <dbReference type="ARBA" id="ARBA00022475"/>
    </source>
</evidence>
<dbReference type="GO" id="GO:0005886">
    <property type="term" value="C:plasma membrane"/>
    <property type="evidence" value="ECO:0007669"/>
    <property type="project" value="UniProtKB-SubCell"/>
</dbReference>
<evidence type="ECO:0000256" key="1">
    <source>
        <dbReference type="ARBA" id="ARBA00004651"/>
    </source>
</evidence>
<evidence type="ECO:0000256" key="4">
    <source>
        <dbReference type="ARBA" id="ARBA00022692"/>
    </source>
</evidence>
<keyword evidence="6 11" id="KW-0472">Membrane</keyword>
<dbReference type="Gene3D" id="1.10.287.950">
    <property type="entry name" value="Methyl-accepting chemotaxis protein"/>
    <property type="match status" value="1"/>
</dbReference>
<name>A0A3D0KEM1_9GAMM</name>
<evidence type="ECO:0000313" key="14">
    <source>
        <dbReference type="EMBL" id="HCA01730.1"/>
    </source>
</evidence>
<evidence type="ECO:0000256" key="3">
    <source>
        <dbReference type="ARBA" id="ARBA00022481"/>
    </source>
</evidence>
<evidence type="ECO:0000256" key="8">
    <source>
        <dbReference type="ARBA" id="ARBA00029447"/>
    </source>
</evidence>
<comment type="caution">
    <text evidence="14">The sequence shown here is derived from an EMBL/GenBank/DDBJ whole genome shotgun (WGS) entry which is preliminary data.</text>
</comment>
<evidence type="ECO:0000256" key="10">
    <source>
        <dbReference type="SAM" id="MobiDB-lite"/>
    </source>
</evidence>
<feature type="transmembrane region" description="Helical" evidence="11">
    <location>
        <begin position="312"/>
        <end position="335"/>
    </location>
</feature>
<organism evidence="14">
    <name type="scientific">Halomonas campaniensis</name>
    <dbReference type="NCBI Taxonomy" id="213554"/>
    <lineage>
        <taxon>Bacteria</taxon>
        <taxon>Pseudomonadati</taxon>
        <taxon>Pseudomonadota</taxon>
        <taxon>Gammaproteobacteria</taxon>
        <taxon>Oceanospirillales</taxon>
        <taxon>Halomonadaceae</taxon>
        <taxon>Halomonas</taxon>
    </lineage>
</organism>
<feature type="domain" description="HAMP" evidence="13">
    <location>
        <begin position="332"/>
        <end position="384"/>
    </location>
</feature>
<dbReference type="SMART" id="SM00304">
    <property type="entry name" value="HAMP"/>
    <property type="match status" value="1"/>
</dbReference>
<dbReference type="InterPro" id="IPR004089">
    <property type="entry name" value="MCPsignal_dom"/>
</dbReference>
<feature type="domain" description="Methyl-accepting transducer" evidence="12">
    <location>
        <begin position="389"/>
        <end position="618"/>
    </location>
</feature>
<feature type="compositionally biased region" description="Polar residues" evidence="10">
    <location>
        <begin position="405"/>
        <end position="425"/>
    </location>
</feature>
<gene>
    <name evidence="14" type="ORF">DEO68_05985</name>
</gene>
<dbReference type="PROSITE" id="PS50885">
    <property type="entry name" value="HAMP"/>
    <property type="match status" value="1"/>
</dbReference>
<keyword evidence="4 11" id="KW-0812">Transmembrane</keyword>
<evidence type="ECO:0000256" key="7">
    <source>
        <dbReference type="ARBA" id="ARBA00023224"/>
    </source>
</evidence>
<dbReference type="Pfam" id="PF02743">
    <property type="entry name" value="dCache_1"/>
    <property type="match status" value="1"/>
</dbReference>